<proteinExistence type="predicted"/>
<sequence>MEPTPTATSALYGTSIEGRLAQDRDGALRKQLRAELARARRAIDAQLLEPQTPEAFARLTALREVCAAGTRTIDKIWRRLAETQA</sequence>
<gene>
    <name evidence="1" type="ORF">NDR89_02965</name>
</gene>
<evidence type="ECO:0008006" key="3">
    <source>
        <dbReference type="Google" id="ProtNLM"/>
    </source>
</evidence>
<keyword evidence="2" id="KW-1185">Reference proteome</keyword>
<evidence type="ECO:0000313" key="1">
    <source>
        <dbReference type="EMBL" id="USE78024.1"/>
    </source>
</evidence>
<evidence type="ECO:0000313" key="2">
    <source>
        <dbReference type="Proteomes" id="UP001056648"/>
    </source>
</evidence>
<reference evidence="1" key="1">
    <citation type="submission" date="2022-06" db="EMBL/GenBank/DDBJ databases">
        <title>Complete genome sequence and characterization of Cupriavidus gilardii QJ1 isolated from contaminating cells.</title>
        <authorList>
            <person name="Qi J."/>
        </authorList>
    </citation>
    <scope>NUCLEOTIDE SEQUENCE</scope>
    <source>
        <strain evidence="1">QJ1</strain>
    </source>
</reference>
<dbReference type="InterPro" id="IPR012671">
    <property type="entry name" value="T3SS_PscE/YscE"/>
</dbReference>
<accession>A0ABY4VLC7</accession>
<name>A0ABY4VLC7_9BURK</name>
<organism evidence="1 2">
    <name type="scientific">Cupriavidus gilardii</name>
    <dbReference type="NCBI Taxonomy" id="82541"/>
    <lineage>
        <taxon>Bacteria</taxon>
        <taxon>Pseudomonadati</taxon>
        <taxon>Pseudomonadota</taxon>
        <taxon>Betaproteobacteria</taxon>
        <taxon>Burkholderiales</taxon>
        <taxon>Burkholderiaceae</taxon>
        <taxon>Cupriavidus</taxon>
    </lineage>
</organism>
<dbReference type="EMBL" id="CP098735">
    <property type="protein sequence ID" value="USE78024.1"/>
    <property type="molecule type" value="Genomic_DNA"/>
</dbReference>
<dbReference type="Proteomes" id="UP001056648">
    <property type="component" value="Chromosome 1"/>
</dbReference>
<dbReference type="Pfam" id="PF08988">
    <property type="entry name" value="T3SS_needle_E"/>
    <property type="match status" value="1"/>
</dbReference>
<dbReference type="RefSeq" id="WP_198752424.1">
    <property type="nucleotide sequence ID" value="NZ_CP098735.1"/>
</dbReference>
<protein>
    <recommendedName>
        <fullName evidence="3">EscE/YscE/SsaE family type III secretion system needle protein co-chaperone</fullName>
    </recommendedName>
</protein>